<dbReference type="Proteomes" id="UP001193081">
    <property type="component" value="Unassembled WGS sequence"/>
</dbReference>
<dbReference type="RefSeq" id="WP_135478242.1">
    <property type="nucleotide sequence ID" value="NZ_SIJK02000017.1"/>
</dbReference>
<feature type="compositionally biased region" description="Low complexity" evidence="1">
    <location>
        <begin position="601"/>
        <end position="613"/>
    </location>
</feature>
<evidence type="ECO:0000256" key="1">
    <source>
        <dbReference type="SAM" id="MobiDB-lite"/>
    </source>
</evidence>
<feature type="region of interest" description="Disordered" evidence="1">
    <location>
        <begin position="601"/>
        <end position="628"/>
    </location>
</feature>
<feature type="domain" description="DUF4209" evidence="2">
    <location>
        <begin position="495"/>
        <end position="584"/>
    </location>
</feature>
<dbReference type="Pfam" id="PF24098">
    <property type="entry name" value="DUF7380"/>
    <property type="match status" value="1"/>
</dbReference>
<evidence type="ECO:0000259" key="2">
    <source>
        <dbReference type="Pfam" id="PF13910"/>
    </source>
</evidence>
<keyword evidence="5" id="KW-1185">Reference proteome</keyword>
<dbReference type="InterPro" id="IPR055804">
    <property type="entry name" value="DUF7380"/>
</dbReference>
<accession>A0ABS4D9W6</accession>
<name>A0ABS4D9W6_9CHLR</name>
<organism evidence="4 5">
    <name type="scientific">Candidatus Chloroploca mongolica</name>
    <dbReference type="NCBI Taxonomy" id="2528176"/>
    <lineage>
        <taxon>Bacteria</taxon>
        <taxon>Bacillati</taxon>
        <taxon>Chloroflexota</taxon>
        <taxon>Chloroflexia</taxon>
        <taxon>Chloroflexales</taxon>
        <taxon>Chloroflexineae</taxon>
        <taxon>Oscillochloridaceae</taxon>
        <taxon>Candidatus Chloroploca</taxon>
    </lineage>
</organism>
<reference evidence="4 5" key="1">
    <citation type="submission" date="2021-03" db="EMBL/GenBank/DDBJ databases">
        <authorList>
            <person name="Grouzdev D.S."/>
        </authorList>
    </citation>
    <scope>NUCLEOTIDE SEQUENCE [LARGE SCALE GENOMIC DNA]</scope>
    <source>
        <strain evidence="4 5">M50-1</strain>
    </source>
</reference>
<feature type="compositionally biased region" description="Polar residues" evidence="1">
    <location>
        <begin position="614"/>
        <end position="628"/>
    </location>
</feature>
<dbReference type="Pfam" id="PF13910">
    <property type="entry name" value="DUF4209"/>
    <property type="match status" value="1"/>
</dbReference>
<dbReference type="EMBL" id="SIJK02000017">
    <property type="protein sequence ID" value="MBP1466240.1"/>
    <property type="molecule type" value="Genomic_DNA"/>
</dbReference>
<evidence type="ECO:0000313" key="5">
    <source>
        <dbReference type="Proteomes" id="UP001193081"/>
    </source>
</evidence>
<comment type="caution">
    <text evidence="4">The sequence shown here is derived from an EMBL/GenBank/DDBJ whole genome shotgun (WGS) entry which is preliminary data.</text>
</comment>
<proteinExistence type="predicted"/>
<gene>
    <name evidence="4" type="ORF">EYB53_011035</name>
</gene>
<sequence>MSIPEISLTLDSIEQLAWEDIISDSIARECSDYSSQFFEHAKGLEAAGNLEVSGFFVLLGAITSFHLKLDDSDQPFHPFFVIPTGRTASVDDLNDTHLAVLDLLVDDIADPELQARVSDLLWICRRDYRRAELAVNAYLAAAAVLEDPLHWPACMHRIERALQIGSLLGRNQAPRLRILETIEEILGRYNGEDPLFLSARLMELLLEQRHGDPNRYAALAEKAAQKAEQERHWHRARNYWQIAAQWHRRRNDESQARNAQINAAETHALEADEVLHRDPPDHGLAAIHLQGTITALRRIGGMGERVDEIHRAMLGHQQVSVASMQASEQSIDLSDAIEQARGRVRGKSAFEALVALVKMGGAPNVDKLRAEVQHQIDAHPLLYIFPARMLNAAGKTIGQRGARSPNDDENLEELLRAEMLRHAVLHREIFVAAGIEPDRQQIWQEHPLRPHDFFELASYSSFVPPGREWIYARGLYAGLQGDFLVATHLLFPQFEHSIRWILHERGVVVSRLNDQGIQDELDLNRLLYLPEMASIFGEDVVFDLKGLLVERFGANLRNTAAHGLIEHSGFYSAQSIYFWWLVLRLMLIPIIARQQAEASNAAPSASSAAAPPSQNGSGETNSHPEGTR</sequence>
<protein>
    <submittedName>
        <fullName evidence="4">DUF4209 domain-containing protein</fullName>
    </submittedName>
</protein>
<dbReference type="InterPro" id="IPR025209">
    <property type="entry name" value="DUF4209"/>
</dbReference>
<evidence type="ECO:0000313" key="4">
    <source>
        <dbReference type="EMBL" id="MBP1466240.1"/>
    </source>
</evidence>
<feature type="domain" description="DUF7380" evidence="3">
    <location>
        <begin position="5"/>
        <end position="172"/>
    </location>
</feature>
<evidence type="ECO:0000259" key="3">
    <source>
        <dbReference type="Pfam" id="PF24098"/>
    </source>
</evidence>